<feature type="compositionally biased region" description="Polar residues" evidence="1">
    <location>
        <begin position="32"/>
        <end position="45"/>
    </location>
</feature>
<dbReference type="InterPro" id="IPR036582">
    <property type="entry name" value="Mao_N_sf"/>
</dbReference>
<organism evidence="4 5">
    <name type="scientific">Hydrogenibacillus schlegelii</name>
    <name type="common">Bacillus schlegelii</name>
    <dbReference type="NCBI Taxonomy" id="1484"/>
    <lineage>
        <taxon>Bacteria</taxon>
        <taxon>Bacillati</taxon>
        <taxon>Bacillota</taxon>
        <taxon>Bacilli</taxon>
        <taxon>Bacillales</taxon>
        <taxon>Bacillales Family X. Incertae Sedis</taxon>
        <taxon>Hydrogenibacillus</taxon>
    </lineage>
</organism>
<dbReference type="STRING" id="1484.SA87_07225"/>
<reference evidence="4 5" key="1">
    <citation type="submission" date="2015-09" db="EMBL/GenBank/DDBJ databases">
        <title>Draft genome sequence of Hydrogenibacillus schlegelii DSM 2000.</title>
        <authorList>
            <person name="Hemp J."/>
        </authorList>
    </citation>
    <scope>NUCLEOTIDE SEQUENCE [LARGE SCALE GENOMIC DNA]</scope>
    <source>
        <strain evidence="4 5">MA 48</strain>
    </source>
</reference>
<evidence type="ECO:0000256" key="1">
    <source>
        <dbReference type="SAM" id="MobiDB-lite"/>
    </source>
</evidence>
<dbReference type="InterPro" id="IPR011990">
    <property type="entry name" value="TPR-like_helical_dom_sf"/>
</dbReference>
<dbReference type="AlphaFoldDB" id="A0A179IRJ5"/>
<name>A0A179IRJ5_HYDSH</name>
<comment type="caution">
    <text evidence="4">The sequence shown here is derived from an EMBL/GenBank/DDBJ whole genome shotgun (WGS) entry which is preliminary data.</text>
</comment>
<dbReference type="InterPro" id="IPR012854">
    <property type="entry name" value="Cu_amine_oxidase-like_N"/>
</dbReference>
<evidence type="ECO:0000313" key="4">
    <source>
        <dbReference type="EMBL" id="OAR04231.1"/>
    </source>
</evidence>
<keyword evidence="2" id="KW-0732">Signal</keyword>
<feature type="chain" id="PRO_5038622484" description="Copper amine oxidase-like N-terminal domain-containing protein" evidence="2">
    <location>
        <begin position="24"/>
        <end position="394"/>
    </location>
</feature>
<evidence type="ECO:0000259" key="3">
    <source>
        <dbReference type="Pfam" id="PF07833"/>
    </source>
</evidence>
<feature type="signal peptide" evidence="2">
    <location>
        <begin position="1"/>
        <end position="23"/>
    </location>
</feature>
<evidence type="ECO:0000256" key="2">
    <source>
        <dbReference type="SAM" id="SignalP"/>
    </source>
</evidence>
<proteinExistence type="predicted"/>
<dbReference type="Gene3D" id="1.25.40.10">
    <property type="entry name" value="Tetratricopeptide repeat domain"/>
    <property type="match status" value="1"/>
</dbReference>
<dbReference type="Pfam" id="PF07833">
    <property type="entry name" value="Cu_amine_oxidN1"/>
    <property type="match status" value="1"/>
</dbReference>
<dbReference type="Gene3D" id="3.30.457.10">
    <property type="entry name" value="Copper amine oxidase-like, N-terminal domain"/>
    <property type="match status" value="1"/>
</dbReference>
<gene>
    <name evidence="4" type="ORF">SA87_07225</name>
</gene>
<feature type="domain" description="Copper amine oxidase-like N-terminal" evidence="3">
    <location>
        <begin position="284"/>
        <end position="390"/>
    </location>
</feature>
<dbReference type="SUPFAM" id="SSF55383">
    <property type="entry name" value="Copper amine oxidase, domain N"/>
    <property type="match status" value="1"/>
</dbReference>
<sequence length="394" mass="43045">MRSVHRLLVVVLALIFAFAHSGAALEPVRAASQDTSAVSPSSNETQAPPPSSQEPTPSQKPSAPEPTDQAGHVSSGKQNKDENVDEDEDEDEDKDEDEDEDEDEKQKVELKKERKKEQKHLKKLEKVEENYRKGLEKALEKVKGTPAEPIIQRLNDATLEELQNLLALLKGESGANPAANEQNPAGQPEDERTNLENALKALDDDTLDAVLTQSALVKLAERSVKEQAEVLKEIVEVYEKLGKRKAALAAQEERLRRDPKDREAYEKLGRLLKTSGAAQGIRVYVNGELLAFDVAPKVENGRTLAPIRAIAEALGLTVTWNERTREVTLANGEKTITLQIGNPTARIDGQAVALDAPPTVERGRTLVPLRFVSEALGAGVDWVPEGQVVAVTTP</sequence>
<dbReference type="Proteomes" id="UP000243024">
    <property type="component" value="Unassembled WGS sequence"/>
</dbReference>
<keyword evidence="5" id="KW-1185">Reference proteome</keyword>
<feature type="compositionally biased region" description="Low complexity" evidence="1">
    <location>
        <begin position="53"/>
        <end position="62"/>
    </location>
</feature>
<protein>
    <recommendedName>
        <fullName evidence="3">Copper amine oxidase-like N-terminal domain-containing protein</fullName>
    </recommendedName>
</protein>
<dbReference type="OrthoDB" id="2503396at2"/>
<evidence type="ECO:0000313" key="5">
    <source>
        <dbReference type="Proteomes" id="UP000243024"/>
    </source>
</evidence>
<feature type="compositionally biased region" description="Basic and acidic residues" evidence="1">
    <location>
        <begin position="104"/>
        <end position="116"/>
    </location>
</feature>
<dbReference type="SUPFAM" id="SSF48452">
    <property type="entry name" value="TPR-like"/>
    <property type="match status" value="1"/>
</dbReference>
<dbReference type="EMBL" id="JXBB01000023">
    <property type="protein sequence ID" value="OAR04231.1"/>
    <property type="molecule type" value="Genomic_DNA"/>
</dbReference>
<accession>A0A179IRJ5</accession>
<feature type="compositionally biased region" description="Acidic residues" evidence="1">
    <location>
        <begin position="83"/>
        <end position="103"/>
    </location>
</feature>
<feature type="region of interest" description="Disordered" evidence="1">
    <location>
        <begin position="27"/>
        <end position="122"/>
    </location>
</feature>